<dbReference type="Gene3D" id="3.40.50.1820">
    <property type="entry name" value="alpha/beta hydrolase"/>
    <property type="match status" value="1"/>
</dbReference>
<dbReference type="EMBL" id="QUZU01000048">
    <property type="protein sequence ID" value="TFY85150.1"/>
    <property type="molecule type" value="Genomic_DNA"/>
</dbReference>
<dbReference type="InterPro" id="IPR029058">
    <property type="entry name" value="AB_hydrolase_fold"/>
</dbReference>
<accession>A0A4Z0AFA6</accession>
<evidence type="ECO:0000256" key="1">
    <source>
        <dbReference type="SAM" id="MobiDB-lite"/>
    </source>
</evidence>
<keyword evidence="3" id="KW-1185">Reference proteome</keyword>
<organism evidence="2 3">
    <name type="scientific">Pseudomonas kairouanensis</name>
    <dbReference type="NCBI Taxonomy" id="2293832"/>
    <lineage>
        <taxon>Bacteria</taxon>
        <taxon>Pseudomonadati</taxon>
        <taxon>Pseudomonadota</taxon>
        <taxon>Gammaproteobacteria</taxon>
        <taxon>Pseudomonadales</taxon>
        <taxon>Pseudomonadaceae</taxon>
        <taxon>Pseudomonas</taxon>
    </lineage>
</organism>
<dbReference type="RefSeq" id="WP_135291804.1">
    <property type="nucleotide sequence ID" value="NZ_QUZU01000048.1"/>
</dbReference>
<reference evidence="2 3" key="1">
    <citation type="journal article" date="2019" name="Syst. Appl. Microbiol.">
        <title>New species of pathogenic Pseudomonas isolated from citrus in Tunisia: Proposal of Pseudomonas kairouanensis sp. nov. and Pseudomonas nabeulensis sp. nov.</title>
        <authorList>
            <person name="Oueslati M."/>
            <person name="Mulet M."/>
            <person name="Gomila M."/>
            <person name="Berge O."/>
            <person name="Hajlaoui M.R."/>
            <person name="Lalucat J."/>
            <person name="Sadfi-Zouaoui N."/>
            <person name="Garcia-Valdes E."/>
        </authorList>
    </citation>
    <scope>NUCLEOTIDE SEQUENCE [LARGE SCALE GENOMIC DNA]</scope>
    <source>
        <strain evidence="2 3">KC12</strain>
    </source>
</reference>
<dbReference type="OrthoDB" id="8437309at2"/>
<name>A0A4Z0AFA6_9PSED</name>
<protein>
    <recommendedName>
        <fullName evidence="4">Alpha/beta hydrolase</fullName>
    </recommendedName>
</protein>
<feature type="region of interest" description="Disordered" evidence="1">
    <location>
        <begin position="361"/>
        <end position="388"/>
    </location>
</feature>
<proteinExistence type="predicted"/>
<dbReference type="SUPFAM" id="SSF53474">
    <property type="entry name" value="alpha/beta-Hydrolases"/>
    <property type="match status" value="1"/>
</dbReference>
<evidence type="ECO:0000313" key="2">
    <source>
        <dbReference type="EMBL" id="TFY85150.1"/>
    </source>
</evidence>
<sequence length="439" mass="47325">MPALMPVGPFKHCVSAEGKTFPYYIVPFDKDGQCEAPLTRQHLLDHLAGHTDVFFFSHGWNNGWEVASARYANFIDGYTRQRTALGLKVPDNYNPLLVGIFWPSQALAWFDNETGPRFAGSIEEGREQVLDIAQSLPATQREAFLTLAQTPRLTSQQAGELAGILADALKSQHDDEGLQRSPPSAQDLLVSAIVAAEPEPDYDQFGVVRDVPQTPPTPAGVIDALKSLDPRQLIKPFTVWQMKDRAGKVGSAGVSRLLADILATNTEASVHLLGHSYGCKVVMSATANLPAGVRKIHSALLLQPAISQYAFAEKIPDSTLQGGYRVNLARITRPVVATFSSRDSALSQAFHLALRRDLDLGEQPSPAGSPSKYGALGGFGPQPPQEPATYIKDPLDAYDFGAGGRVVGIQGSRTISGHGDISNPSTWWLAYSLASSQDA</sequence>
<gene>
    <name evidence="2" type="ORF">DYL59_26535</name>
</gene>
<dbReference type="Proteomes" id="UP000297391">
    <property type="component" value="Unassembled WGS sequence"/>
</dbReference>
<evidence type="ECO:0008006" key="4">
    <source>
        <dbReference type="Google" id="ProtNLM"/>
    </source>
</evidence>
<evidence type="ECO:0000313" key="3">
    <source>
        <dbReference type="Proteomes" id="UP000297391"/>
    </source>
</evidence>
<dbReference type="AlphaFoldDB" id="A0A4Z0AFA6"/>
<comment type="caution">
    <text evidence="2">The sequence shown here is derived from an EMBL/GenBank/DDBJ whole genome shotgun (WGS) entry which is preliminary data.</text>
</comment>